<evidence type="ECO:0000313" key="10">
    <source>
        <dbReference type="EMBL" id="GEQ00717.1"/>
    </source>
</evidence>
<evidence type="ECO:0000256" key="8">
    <source>
        <dbReference type="ARBA" id="ARBA00048336"/>
    </source>
</evidence>
<reference evidence="10 13" key="2">
    <citation type="submission" date="2019-07" db="EMBL/GenBank/DDBJ databases">
        <title>Whole genome shotgun sequence of Staphylococcus arlettae NBRC 109765.</title>
        <authorList>
            <person name="Hosoyama A."/>
            <person name="Uohara A."/>
            <person name="Ohji S."/>
            <person name="Ichikawa N."/>
        </authorList>
    </citation>
    <scope>NUCLEOTIDE SEQUENCE [LARGE SCALE GENOMIC DNA]</scope>
    <source>
        <strain evidence="10 13">NBRC 109765</strain>
    </source>
</reference>
<dbReference type="FunFam" id="3.60.40.10:FF:000002">
    <property type="entry name" value="Serine/threonine phosphatase stp"/>
    <property type="match status" value="1"/>
</dbReference>
<sequence length="248" mass="28076">MLKAQIYSDKGQYRENNEDTGGIFYNKTQQQLLVLCDGMGGHLAGEIASQYVTNELQKCFEEENLIEPDQAESWLRTTLKRINRELYQLSTDRPEYSGMGTTCVCALVFDEYVVVANIGDSRAYLVNSREVEQITNDHSFVNHLVMIGQITEEEAFNHPQRNIITKVMGTDKLVSPDIFVKKTNFYDFLMLNTDGLTDYVKNKPIQDILNDEDATMDSLGHSLIDIALTNDSNDNISIILAKIEGDKV</sequence>
<dbReference type="AlphaFoldDB" id="A0A380CHE9"/>
<keyword evidence="3" id="KW-0479">Metal-binding</keyword>
<keyword evidence="6" id="KW-0464">Manganese</keyword>
<evidence type="ECO:0000256" key="6">
    <source>
        <dbReference type="ARBA" id="ARBA00023211"/>
    </source>
</evidence>
<accession>A0A380CHE9</accession>
<evidence type="ECO:0000256" key="5">
    <source>
        <dbReference type="ARBA" id="ARBA00022912"/>
    </source>
</evidence>
<keyword evidence="4 11" id="KW-0378">Hydrolase</keyword>
<dbReference type="SUPFAM" id="SSF81606">
    <property type="entry name" value="PP2C-like"/>
    <property type="match status" value="1"/>
</dbReference>
<evidence type="ECO:0000256" key="4">
    <source>
        <dbReference type="ARBA" id="ARBA00022801"/>
    </source>
</evidence>
<dbReference type="RefSeq" id="WP_002510944.1">
    <property type="nucleotide sequence ID" value="NZ_AP019698.1"/>
</dbReference>
<dbReference type="PANTHER" id="PTHR13832">
    <property type="entry name" value="PROTEIN PHOSPHATASE 2C"/>
    <property type="match status" value="1"/>
</dbReference>
<dbReference type="GO" id="GO:0004722">
    <property type="term" value="F:protein serine/threonine phosphatase activity"/>
    <property type="evidence" value="ECO:0007669"/>
    <property type="project" value="UniProtKB-EC"/>
</dbReference>
<keyword evidence="13" id="KW-1185">Reference proteome</keyword>
<dbReference type="GeneID" id="97288043"/>
<dbReference type="EMBL" id="BKAV01000019">
    <property type="protein sequence ID" value="GEQ00717.1"/>
    <property type="molecule type" value="Genomic_DNA"/>
</dbReference>
<evidence type="ECO:0000256" key="2">
    <source>
        <dbReference type="ARBA" id="ARBA00013081"/>
    </source>
</evidence>
<dbReference type="Proteomes" id="UP000321598">
    <property type="component" value="Unassembled WGS sequence"/>
</dbReference>
<dbReference type="InterPro" id="IPR001932">
    <property type="entry name" value="PPM-type_phosphatase-like_dom"/>
</dbReference>
<dbReference type="InterPro" id="IPR036457">
    <property type="entry name" value="PPM-type-like_dom_sf"/>
</dbReference>
<dbReference type="SMART" id="SM00331">
    <property type="entry name" value="PP2C_SIG"/>
    <property type="match status" value="1"/>
</dbReference>
<dbReference type="Pfam" id="PF13672">
    <property type="entry name" value="PP2C_2"/>
    <property type="match status" value="1"/>
</dbReference>
<dbReference type="SMART" id="SM00332">
    <property type="entry name" value="PP2Cc"/>
    <property type="match status" value="1"/>
</dbReference>
<protein>
    <recommendedName>
        <fullName evidence="2">protein-serine/threonine phosphatase</fullName>
        <ecNumber evidence="2">3.1.3.16</ecNumber>
    </recommendedName>
</protein>
<dbReference type="PANTHER" id="PTHR13832:SF860">
    <property type="entry name" value="PROTEIN PHOSPHATASE PHPP"/>
    <property type="match status" value="1"/>
</dbReference>
<dbReference type="CDD" id="cd00143">
    <property type="entry name" value="PP2Cc"/>
    <property type="match status" value="1"/>
</dbReference>
<proteinExistence type="predicted"/>
<dbReference type="Proteomes" id="UP000254956">
    <property type="component" value="Unassembled WGS sequence"/>
</dbReference>
<evidence type="ECO:0000256" key="3">
    <source>
        <dbReference type="ARBA" id="ARBA00022723"/>
    </source>
</evidence>
<feature type="domain" description="PPM-type phosphatase" evidence="9">
    <location>
        <begin position="3"/>
        <end position="243"/>
    </location>
</feature>
<gene>
    <name evidence="11" type="primary">stp</name>
    <name evidence="11" type="ORF">NCTC12413_01695</name>
    <name evidence="10" type="ORF">SAR03_17540</name>
</gene>
<organism evidence="11 12">
    <name type="scientific">Staphylococcus arlettae</name>
    <dbReference type="NCBI Taxonomy" id="29378"/>
    <lineage>
        <taxon>Bacteria</taxon>
        <taxon>Bacillati</taxon>
        <taxon>Bacillota</taxon>
        <taxon>Bacilli</taxon>
        <taxon>Bacillales</taxon>
        <taxon>Staphylococcaceae</taxon>
        <taxon>Staphylococcus</taxon>
    </lineage>
</organism>
<comment type="cofactor">
    <cofactor evidence="1">
        <name>Mn(2+)</name>
        <dbReference type="ChEBI" id="CHEBI:29035"/>
    </cofactor>
</comment>
<dbReference type="EC" id="3.1.3.16" evidence="2"/>
<comment type="catalytic activity">
    <reaction evidence="8">
        <text>O-phospho-L-threonyl-[protein] + H2O = L-threonyl-[protein] + phosphate</text>
        <dbReference type="Rhea" id="RHEA:47004"/>
        <dbReference type="Rhea" id="RHEA-COMP:11060"/>
        <dbReference type="Rhea" id="RHEA-COMP:11605"/>
        <dbReference type="ChEBI" id="CHEBI:15377"/>
        <dbReference type="ChEBI" id="CHEBI:30013"/>
        <dbReference type="ChEBI" id="CHEBI:43474"/>
        <dbReference type="ChEBI" id="CHEBI:61977"/>
        <dbReference type="EC" id="3.1.3.16"/>
    </reaction>
</comment>
<dbReference type="STRING" id="1212545.SARL_11291"/>
<comment type="catalytic activity">
    <reaction evidence="7">
        <text>O-phospho-L-seryl-[protein] + H2O = L-seryl-[protein] + phosphate</text>
        <dbReference type="Rhea" id="RHEA:20629"/>
        <dbReference type="Rhea" id="RHEA-COMP:9863"/>
        <dbReference type="Rhea" id="RHEA-COMP:11604"/>
        <dbReference type="ChEBI" id="CHEBI:15377"/>
        <dbReference type="ChEBI" id="CHEBI:29999"/>
        <dbReference type="ChEBI" id="CHEBI:43474"/>
        <dbReference type="ChEBI" id="CHEBI:83421"/>
        <dbReference type="EC" id="3.1.3.16"/>
    </reaction>
</comment>
<dbReference type="NCBIfam" id="NF033484">
    <property type="entry name" value="Stp1_PP2C_phos"/>
    <property type="match status" value="1"/>
</dbReference>
<dbReference type="GO" id="GO:0046872">
    <property type="term" value="F:metal ion binding"/>
    <property type="evidence" value="ECO:0007669"/>
    <property type="project" value="UniProtKB-KW"/>
</dbReference>
<keyword evidence="5" id="KW-0904">Protein phosphatase</keyword>
<dbReference type="OrthoDB" id="9801841at2"/>
<reference evidence="11 12" key="1">
    <citation type="submission" date="2018-06" db="EMBL/GenBank/DDBJ databases">
        <authorList>
            <consortium name="Pathogen Informatics"/>
            <person name="Doyle S."/>
        </authorList>
    </citation>
    <scope>NUCLEOTIDE SEQUENCE [LARGE SCALE GENOMIC DNA]</scope>
    <source>
        <strain evidence="11 12">NCTC12413</strain>
    </source>
</reference>
<dbReference type="InterPro" id="IPR015655">
    <property type="entry name" value="PP2C"/>
</dbReference>
<evidence type="ECO:0000256" key="1">
    <source>
        <dbReference type="ARBA" id="ARBA00001936"/>
    </source>
</evidence>
<dbReference type="Gene3D" id="3.60.40.10">
    <property type="entry name" value="PPM-type phosphatase domain"/>
    <property type="match status" value="1"/>
</dbReference>
<evidence type="ECO:0000259" key="9">
    <source>
        <dbReference type="PROSITE" id="PS51746"/>
    </source>
</evidence>
<name>A0A380CHE9_9STAP</name>
<evidence type="ECO:0000313" key="11">
    <source>
        <dbReference type="EMBL" id="SUJ20628.1"/>
    </source>
</evidence>
<dbReference type="EMBL" id="UGZE01000001">
    <property type="protein sequence ID" value="SUJ20628.1"/>
    <property type="molecule type" value="Genomic_DNA"/>
</dbReference>
<evidence type="ECO:0000256" key="7">
    <source>
        <dbReference type="ARBA" id="ARBA00047761"/>
    </source>
</evidence>
<evidence type="ECO:0000313" key="12">
    <source>
        <dbReference type="Proteomes" id="UP000254956"/>
    </source>
</evidence>
<evidence type="ECO:0000313" key="13">
    <source>
        <dbReference type="Proteomes" id="UP000321598"/>
    </source>
</evidence>
<dbReference type="PROSITE" id="PS51746">
    <property type="entry name" value="PPM_2"/>
    <property type="match status" value="1"/>
</dbReference>